<dbReference type="SUPFAM" id="SSF53448">
    <property type="entry name" value="Nucleotide-diphospho-sugar transferases"/>
    <property type="match status" value="1"/>
</dbReference>
<dbReference type="GO" id="GO:0016740">
    <property type="term" value="F:transferase activity"/>
    <property type="evidence" value="ECO:0007669"/>
    <property type="project" value="UniProtKB-KW"/>
</dbReference>
<name>A0A1N7MHK3_9RHOB</name>
<dbReference type="Gene3D" id="3.90.550.10">
    <property type="entry name" value="Spore Coat Polysaccharide Biosynthesis Protein SpsA, Chain A"/>
    <property type="match status" value="1"/>
</dbReference>
<accession>A0A1N7MHK3</accession>
<protein>
    <submittedName>
        <fullName evidence="1">Lipopolysaccharide biosynthesis protein, LPS:glycosyltransferase</fullName>
    </submittedName>
</protein>
<gene>
    <name evidence="1" type="ORF">SAMN05421774_102697</name>
</gene>
<dbReference type="EMBL" id="FTOT01000002">
    <property type="protein sequence ID" value="SIS85615.1"/>
    <property type="molecule type" value="Genomic_DNA"/>
</dbReference>
<sequence length="424" mass="46339">MTTALVLGITADLDFAAGTFLAGFFRHNPGFDGDVVVLHDGLRQDAQQALAHLAPRLRLEPYGPRRARRRLAEAGLERPAQIHKALGRRSPMMLAKFEMFDWLDRYETCVWCDCDMLVQAPVSDLWQAGPLGWRALAAGALGRRAQVLASVSHLLTVPDVPLANGGVVVAGAALRTRWGLGARDLYAMAAELVRHTRIETLDEMALFLLASHHGLPVSALDPGLNHSIAAPGTVRARILHAIGPDKFWNAAPLYHACPQWRADHDLWIAAGGHPAPAPTRLTQVHPLAPDAALAAARNREIWHSLWVDLGPSLPPGLWPDLATDRPFLRLYPTGQGRAVWAELTPTAVPDRFRMAVGVERAQVPDPGLPDRLHDALAATGLRVKRKDARVVHVWFAEVPRNTIPAALTLMRDALIHALLPQDIP</sequence>
<dbReference type="RefSeq" id="WP_076529849.1">
    <property type="nucleotide sequence ID" value="NZ_BMEH01000002.1"/>
</dbReference>
<keyword evidence="2" id="KW-1185">Reference proteome</keyword>
<evidence type="ECO:0000313" key="1">
    <source>
        <dbReference type="EMBL" id="SIS85615.1"/>
    </source>
</evidence>
<dbReference type="OrthoDB" id="7645002at2"/>
<dbReference type="STRING" id="1086013.SAMN05421774_102697"/>
<keyword evidence="1" id="KW-0808">Transferase</keyword>
<evidence type="ECO:0000313" key="2">
    <source>
        <dbReference type="Proteomes" id="UP000186141"/>
    </source>
</evidence>
<dbReference type="InterPro" id="IPR029044">
    <property type="entry name" value="Nucleotide-diphossugar_trans"/>
</dbReference>
<proteinExistence type="predicted"/>
<reference evidence="1 2" key="1">
    <citation type="submission" date="2017-01" db="EMBL/GenBank/DDBJ databases">
        <authorList>
            <person name="Mah S.A."/>
            <person name="Swanson W.J."/>
            <person name="Moy G.W."/>
            <person name="Vacquier V.D."/>
        </authorList>
    </citation>
    <scope>NUCLEOTIDE SEQUENCE [LARGE SCALE GENOMIC DNA]</scope>
    <source>
        <strain evidence="1 2">DSM 26375</strain>
    </source>
</reference>
<organism evidence="1 2">
    <name type="scientific">Gemmobacter megaterium</name>
    <dbReference type="NCBI Taxonomy" id="1086013"/>
    <lineage>
        <taxon>Bacteria</taxon>
        <taxon>Pseudomonadati</taxon>
        <taxon>Pseudomonadota</taxon>
        <taxon>Alphaproteobacteria</taxon>
        <taxon>Rhodobacterales</taxon>
        <taxon>Paracoccaceae</taxon>
        <taxon>Gemmobacter</taxon>
    </lineage>
</organism>
<dbReference type="AlphaFoldDB" id="A0A1N7MHK3"/>
<dbReference type="Proteomes" id="UP000186141">
    <property type="component" value="Unassembled WGS sequence"/>
</dbReference>